<dbReference type="SUPFAM" id="SSF53474">
    <property type="entry name" value="alpha/beta-Hydrolases"/>
    <property type="match status" value="1"/>
</dbReference>
<reference evidence="4" key="1">
    <citation type="journal article" date="2014" name="Int. J. Syst. Evol. Microbiol.">
        <title>Complete genome sequence of Corynebacterium casei LMG S-19264T (=DSM 44701T), isolated from a smear-ripened cheese.</title>
        <authorList>
            <consortium name="US DOE Joint Genome Institute (JGI-PGF)"/>
            <person name="Walter F."/>
            <person name="Albersmeier A."/>
            <person name="Kalinowski J."/>
            <person name="Ruckert C."/>
        </authorList>
    </citation>
    <scope>NUCLEOTIDE SEQUENCE</scope>
    <source>
        <strain evidence="4">CCM 7897</strain>
    </source>
</reference>
<comment type="caution">
    <text evidence="4">The sequence shown here is derived from an EMBL/GenBank/DDBJ whole genome shotgun (WGS) entry which is preliminary data.</text>
</comment>
<dbReference type="PANTHER" id="PTHR48081">
    <property type="entry name" value="AB HYDROLASE SUPERFAMILY PROTEIN C4A8.06C"/>
    <property type="match status" value="1"/>
</dbReference>
<evidence type="ECO:0000313" key="4">
    <source>
        <dbReference type="EMBL" id="GGF47379.1"/>
    </source>
</evidence>
<dbReference type="InterPro" id="IPR029058">
    <property type="entry name" value="AB_hydrolase_fold"/>
</dbReference>
<evidence type="ECO:0000259" key="3">
    <source>
        <dbReference type="Pfam" id="PF07859"/>
    </source>
</evidence>
<evidence type="ECO:0000256" key="1">
    <source>
        <dbReference type="ARBA" id="ARBA00010515"/>
    </source>
</evidence>
<keyword evidence="2" id="KW-0378">Hydrolase</keyword>
<dbReference type="Gene3D" id="3.40.50.1820">
    <property type="entry name" value="alpha/beta hydrolase"/>
    <property type="match status" value="1"/>
</dbReference>
<organism evidence="4 5">
    <name type="scientific">Azorhizobium oxalatiphilum</name>
    <dbReference type="NCBI Taxonomy" id="980631"/>
    <lineage>
        <taxon>Bacteria</taxon>
        <taxon>Pseudomonadati</taxon>
        <taxon>Pseudomonadota</taxon>
        <taxon>Alphaproteobacteria</taxon>
        <taxon>Hyphomicrobiales</taxon>
        <taxon>Xanthobacteraceae</taxon>
        <taxon>Azorhizobium</taxon>
    </lineage>
</organism>
<dbReference type="PROSITE" id="PS01173">
    <property type="entry name" value="LIPASE_GDXG_HIS"/>
    <property type="match status" value="1"/>
</dbReference>
<comment type="similarity">
    <text evidence="1">Belongs to the 'GDXG' lipolytic enzyme family.</text>
</comment>
<gene>
    <name evidence="4" type="primary">nlhH</name>
    <name evidence="4" type="ORF">GCM10007301_03420</name>
</gene>
<dbReference type="PANTHER" id="PTHR48081:SF8">
    <property type="entry name" value="ALPHA_BETA HYDROLASE FOLD-3 DOMAIN-CONTAINING PROTEIN-RELATED"/>
    <property type="match status" value="1"/>
</dbReference>
<dbReference type="InterPro" id="IPR002168">
    <property type="entry name" value="Lipase_GDXG_HIS_AS"/>
</dbReference>
<dbReference type="Proteomes" id="UP000606044">
    <property type="component" value="Unassembled WGS sequence"/>
</dbReference>
<evidence type="ECO:0000256" key="2">
    <source>
        <dbReference type="ARBA" id="ARBA00022801"/>
    </source>
</evidence>
<dbReference type="GO" id="GO:0016787">
    <property type="term" value="F:hydrolase activity"/>
    <property type="evidence" value="ECO:0007669"/>
    <property type="project" value="UniProtKB-KW"/>
</dbReference>
<dbReference type="AlphaFoldDB" id="A0A917BKG9"/>
<name>A0A917BKG9_9HYPH</name>
<keyword evidence="5" id="KW-1185">Reference proteome</keyword>
<accession>A0A917BKG9</accession>
<sequence>MDAAHSAPRPVDPALKAYLDSLAPPPDAPQPATQAEQVEARREVLLKALRTRVNIPGLPNGVESRSVELGEGLIGRLFTPPGAEGPLPLLVYLHGGGWVAGSLATHDPFCRLLSGATDTLILSVDYRLAPEHPFPAGLEDTITAIRWALDHAREVGGDPTRIAVGGDSAGANLAAAALNRLCGTREGTAIKAQMLLYPATDHPAAGQPSYVENAKGYGLEADIMRWFWNLYAPGATLEDADVFPLRNPRLPPLPQTLLTTAQYDVLRDDGIAYAEKLTAARVKVTHLHSPDMHHCFPIGAGTVMRFPQSVETLQQIANWLKTALA</sequence>
<proteinExistence type="inferred from homology"/>
<dbReference type="EMBL" id="BMCT01000001">
    <property type="protein sequence ID" value="GGF47379.1"/>
    <property type="molecule type" value="Genomic_DNA"/>
</dbReference>
<evidence type="ECO:0000313" key="5">
    <source>
        <dbReference type="Proteomes" id="UP000606044"/>
    </source>
</evidence>
<dbReference type="InterPro" id="IPR050300">
    <property type="entry name" value="GDXG_lipolytic_enzyme"/>
</dbReference>
<protein>
    <submittedName>
        <fullName evidence="4">Carboxylesterase NlhH</fullName>
    </submittedName>
</protein>
<dbReference type="InterPro" id="IPR013094">
    <property type="entry name" value="AB_hydrolase_3"/>
</dbReference>
<dbReference type="RefSeq" id="WP_188574808.1">
    <property type="nucleotide sequence ID" value="NZ_BMCT01000001.1"/>
</dbReference>
<dbReference type="Pfam" id="PF07859">
    <property type="entry name" value="Abhydrolase_3"/>
    <property type="match status" value="1"/>
</dbReference>
<reference evidence="4" key="2">
    <citation type="submission" date="2020-09" db="EMBL/GenBank/DDBJ databases">
        <authorList>
            <person name="Sun Q."/>
            <person name="Sedlacek I."/>
        </authorList>
    </citation>
    <scope>NUCLEOTIDE SEQUENCE</scope>
    <source>
        <strain evidence="4">CCM 7897</strain>
    </source>
</reference>
<feature type="domain" description="Alpha/beta hydrolase fold-3" evidence="3">
    <location>
        <begin position="90"/>
        <end position="296"/>
    </location>
</feature>